<keyword evidence="2" id="KW-0812">Transmembrane</keyword>
<dbReference type="InParanoid" id="A0A163KD19"/>
<keyword evidence="4" id="KW-1185">Reference proteome</keyword>
<feature type="region of interest" description="Disordered" evidence="1">
    <location>
        <begin position="145"/>
        <end position="215"/>
    </location>
</feature>
<feature type="compositionally biased region" description="Acidic residues" evidence="1">
    <location>
        <begin position="181"/>
        <end position="192"/>
    </location>
</feature>
<keyword evidence="2" id="KW-1133">Transmembrane helix</keyword>
<dbReference type="AlphaFoldDB" id="A0A163KD19"/>
<evidence type="ECO:0000313" key="4">
    <source>
        <dbReference type="Proteomes" id="UP000078561"/>
    </source>
</evidence>
<organism evidence="3">
    <name type="scientific">Absidia glauca</name>
    <name type="common">Pin mould</name>
    <dbReference type="NCBI Taxonomy" id="4829"/>
    <lineage>
        <taxon>Eukaryota</taxon>
        <taxon>Fungi</taxon>
        <taxon>Fungi incertae sedis</taxon>
        <taxon>Mucoromycota</taxon>
        <taxon>Mucoromycotina</taxon>
        <taxon>Mucoromycetes</taxon>
        <taxon>Mucorales</taxon>
        <taxon>Cunninghamellaceae</taxon>
        <taxon>Absidia</taxon>
    </lineage>
</organism>
<proteinExistence type="predicted"/>
<evidence type="ECO:0000256" key="2">
    <source>
        <dbReference type="SAM" id="Phobius"/>
    </source>
</evidence>
<evidence type="ECO:0000256" key="1">
    <source>
        <dbReference type="SAM" id="MobiDB-lite"/>
    </source>
</evidence>
<name>A0A163KD19_ABSGL</name>
<gene>
    <name evidence="3" type="primary">ABSGL_12105.1 scaffold 12613</name>
</gene>
<accession>A0A163KD19</accession>
<protein>
    <submittedName>
        <fullName evidence="3">Uncharacterized protein</fullName>
    </submittedName>
</protein>
<reference evidence="3" key="1">
    <citation type="submission" date="2016-04" db="EMBL/GenBank/DDBJ databases">
        <authorList>
            <person name="Evans L.H."/>
            <person name="Alamgir A."/>
            <person name="Owens N."/>
            <person name="Weber N.D."/>
            <person name="Virtaneva K."/>
            <person name="Barbian K."/>
            <person name="Babar A."/>
            <person name="Rosenke K."/>
        </authorList>
    </citation>
    <scope>NUCLEOTIDE SEQUENCE [LARGE SCALE GENOMIC DNA]</scope>
    <source>
        <strain evidence="3">CBS 101.48</strain>
    </source>
</reference>
<dbReference type="Proteomes" id="UP000078561">
    <property type="component" value="Unassembled WGS sequence"/>
</dbReference>
<feature type="transmembrane region" description="Helical" evidence="2">
    <location>
        <begin position="252"/>
        <end position="277"/>
    </location>
</feature>
<feature type="compositionally biased region" description="Low complexity" evidence="1">
    <location>
        <begin position="203"/>
        <end position="215"/>
    </location>
</feature>
<keyword evidence="2" id="KW-0472">Membrane</keyword>
<evidence type="ECO:0000313" key="3">
    <source>
        <dbReference type="EMBL" id="SAM06223.1"/>
    </source>
</evidence>
<dbReference type="EMBL" id="LT554540">
    <property type="protein sequence ID" value="SAM06223.1"/>
    <property type="molecule type" value="Genomic_DNA"/>
</dbReference>
<feature type="compositionally biased region" description="Acidic residues" evidence="1">
    <location>
        <begin position="147"/>
        <end position="159"/>
    </location>
</feature>
<sequence length="332" mass="35136">MPSNLSNQRSNKPRAVTTFNGLAKLIRKEMAALHHLVETRLENRTAPASLVSSSPYPPPTCNTKFFAPKAAAGEPQYTLKGKVLKGIELHLLFDARAGCTELLLNKVKNGASMTANERKANSVYKLLSIWAKNIADSEAGITGVDASGDDLDDDSDAFDESSGSVVGQPAQRDRFASGSESTDEDDESDDEQLQAPPPPPSAPAASPLPASSVPASAPAASPLPASSGPAFVPVASFLSGSSRPSSVPAASLLPFLLPLFFPPLLSRALLVLLLFLLPLFFPPLLSRALLVLLLFLLLFLFRSLLVLLLILPLLVLLPRLSVKASAAVLTRS</sequence>
<feature type="transmembrane region" description="Helical" evidence="2">
    <location>
        <begin position="289"/>
        <end position="317"/>
    </location>
</feature>